<accession>A0A127PQ21</accession>
<sequence>MFCKVVVITEQAQRLRPVTLAATLLSKTFVGMEPMQAMCRAYSPPHPVVVHASEVIY</sequence>
<dbReference type="Proteomes" id="UP000071778">
    <property type="component" value="Chromosome"/>
</dbReference>
<keyword evidence="2" id="KW-1185">Reference proteome</keyword>
<evidence type="ECO:0000313" key="1">
    <source>
        <dbReference type="EMBL" id="AMP09737.1"/>
    </source>
</evidence>
<dbReference type="EMBL" id="CP013235">
    <property type="protein sequence ID" value="AMP09737.1"/>
    <property type="molecule type" value="Genomic_DNA"/>
</dbReference>
<dbReference type="AlphaFoldDB" id="A0A127PQ21"/>
<gene>
    <name evidence="1" type="ORF">CAter282_1974</name>
</gene>
<proteinExistence type="predicted"/>
<name>A0A127PQ21_9BURK</name>
<dbReference type="PATRIC" id="fig|279058.17.peg.2112"/>
<organism evidence="1 2">
    <name type="scientific">Collimonas arenae</name>
    <dbReference type="NCBI Taxonomy" id="279058"/>
    <lineage>
        <taxon>Bacteria</taxon>
        <taxon>Pseudomonadati</taxon>
        <taxon>Pseudomonadota</taxon>
        <taxon>Betaproteobacteria</taxon>
        <taxon>Burkholderiales</taxon>
        <taxon>Oxalobacteraceae</taxon>
        <taxon>Collimonas</taxon>
    </lineage>
</organism>
<evidence type="ECO:0000313" key="2">
    <source>
        <dbReference type="Proteomes" id="UP000071778"/>
    </source>
</evidence>
<protein>
    <submittedName>
        <fullName evidence="1">Uncharacterized protein</fullName>
    </submittedName>
</protein>
<reference evidence="1 2" key="1">
    <citation type="submission" date="2015-11" db="EMBL/GenBank/DDBJ databases">
        <title>Exploring the genomic traits of fungus-feeding bacterial genus Collimonas.</title>
        <authorList>
            <person name="Song C."/>
            <person name="Schmidt R."/>
            <person name="de Jager V."/>
            <person name="Krzyzanowska D."/>
            <person name="Jongedijk E."/>
            <person name="Cankar K."/>
            <person name="Beekwilder J."/>
            <person name="van Veen A."/>
            <person name="de Boer W."/>
            <person name="van Veen J.A."/>
            <person name="Garbeva P."/>
        </authorList>
    </citation>
    <scope>NUCLEOTIDE SEQUENCE [LARGE SCALE GENOMIC DNA]</scope>
    <source>
        <strain evidence="1 2">Ter282</strain>
    </source>
</reference>